<evidence type="ECO:0000313" key="2">
    <source>
        <dbReference type="Proteomes" id="UP000299011"/>
    </source>
</evidence>
<gene>
    <name evidence="1" type="ORF">E6P09_10300</name>
</gene>
<name>A0A4P8P3R3_HALMT</name>
<dbReference type="EMBL" id="CP039139">
    <property type="protein sequence ID" value="QCQ75633.1"/>
    <property type="molecule type" value="Genomic_DNA"/>
</dbReference>
<reference evidence="1 2" key="1">
    <citation type="submission" date="2019-04" db="EMBL/GenBank/DDBJ databases">
        <title>Methylomes of two halophilic Archaea, Haloarcula marismortui and Haloferax mediterranei.</title>
        <authorList>
            <person name="DasSarma S."/>
            <person name="DasSarma P."/>
            <person name="DasSarma S."/>
            <person name="Fomenkov A."/>
            <person name="Vincze T."/>
            <person name="Anton B.P."/>
            <person name="Roberts R.J."/>
        </authorList>
    </citation>
    <scope>NUCLEOTIDE SEQUENCE [LARGE SCALE GENOMIC DNA]</scope>
    <source>
        <strain evidence="2">ATCC 33500 / DSM 1411 / JCM 8866 / NBRC 14739 / NCIMB 2177 / R-4</strain>
    </source>
</reference>
<dbReference type="RefSeq" id="WP_137685668.1">
    <property type="nucleotide sequence ID" value="NC_017941.2"/>
</dbReference>
<dbReference type="Proteomes" id="UP000299011">
    <property type="component" value="Chromosome"/>
</dbReference>
<evidence type="ECO:0000313" key="1">
    <source>
        <dbReference type="EMBL" id="QCQ75633.1"/>
    </source>
</evidence>
<protein>
    <submittedName>
        <fullName evidence="1">Uncharacterized protein</fullName>
    </submittedName>
</protein>
<sequence>MQAIMVALTVGAVVVASYPVISLVVATMFVGVVLAARVAVARIERDPVNVRVPGSQLEVTVARTAGD</sequence>
<dbReference type="OrthoDB" id="383232at2157"/>
<dbReference type="AlphaFoldDB" id="A0A4P8P3R3"/>
<organism evidence="1 2">
    <name type="scientific">Haloferax mediterranei (strain ATCC 33500 / DSM 1411 / JCM 8866 / NBRC 14739 / NCIMB 2177 / R-4)</name>
    <name type="common">Halobacterium mediterranei</name>
    <dbReference type="NCBI Taxonomy" id="523841"/>
    <lineage>
        <taxon>Archaea</taxon>
        <taxon>Methanobacteriati</taxon>
        <taxon>Methanobacteriota</taxon>
        <taxon>Stenosarchaea group</taxon>
        <taxon>Halobacteria</taxon>
        <taxon>Halobacteriales</taxon>
        <taxon>Haloferacaceae</taxon>
        <taxon>Haloferax</taxon>
    </lineage>
</organism>
<proteinExistence type="predicted"/>
<accession>A0A4P8P3R3</accession>
<dbReference type="GeneID" id="40156811"/>